<dbReference type="RefSeq" id="WP_155325722.1">
    <property type="nucleotide sequence ID" value="NZ_AP021876.1"/>
</dbReference>
<dbReference type="EMBL" id="AP021876">
    <property type="protein sequence ID" value="BBO86427.1"/>
    <property type="molecule type" value="Genomic_DNA"/>
</dbReference>
<evidence type="ECO:0000256" key="1">
    <source>
        <dbReference type="SAM" id="Phobius"/>
    </source>
</evidence>
<dbReference type="Proteomes" id="UP000425960">
    <property type="component" value="Chromosome"/>
</dbReference>
<organism evidence="2 3">
    <name type="scientific">Desulfosarcina ovata subsp. sediminis</name>
    <dbReference type="NCBI Taxonomy" id="885957"/>
    <lineage>
        <taxon>Bacteria</taxon>
        <taxon>Pseudomonadati</taxon>
        <taxon>Thermodesulfobacteriota</taxon>
        <taxon>Desulfobacteria</taxon>
        <taxon>Desulfobacterales</taxon>
        <taxon>Desulfosarcinaceae</taxon>
        <taxon>Desulfosarcina</taxon>
    </lineage>
</organism>
<reference evidence="2 3" key="1">
    <citation type="submission" date="2019-11" db="EMBL/GenBank/DDBJ databases">
        <title>Comparative genomics of hydrocarbon-degrading Desulfosarcina strains.</title>
        <authorList>
            <person name="Watanabe M."/>
            <person name="Kojima H."/>
            <person name="Fukui M."/>
        </authorList>
    </citation>
    <scope>NUCLEOTIDE SEQUENCE [LARGE SCALE GENOMIC DNA]</scope>
    <source>
        <strain evidence="2 3">28bB2T</strain>
    </source>
</reference>
<keyword evidence="1" id="KW-0472">Membrane</keyword>
<keyword evidence="1" id="KW-0812">Transmembrane</keyword>
<keyword evidence="1" id="KW-1133">Transmembrane helix</keyword>
<dbReference type="KEGG" id="dov:DSCO28_69930"/>
<name>A0A5K8A1Q6_9BACT</name>
<evidence type="ECO:0000313" key="3">
    <source>
        <dbReference type="Proteomes" id="UP000425960"/>
    </source>
</evidence>
<dbReference type="AlphaFoldDB" id="A0A5K8A1Q6"/>
<protein>
    <recommendedName>
        <fullName evidence="4">Single cache domain-containing protein</fullName>
    </recommendedName>
</protein>
<gene>
    <name evidence="2" type="ORF">DSCO28_69930</name>
</gene>
<feature type="transmembrane region" description="Helical" evidence="1">
    <location>
        <begin position="12"/>
        <end position="35"/>
    </location>
</feature>
<proteinExistence type="predicted"/>
<sequence>MQPEETAISKKIILIPLIMISVFTLIGFGITGLYFNKILSKRYERDMIGLAHSGAQLIDLLDQAAGLEEFDHFADTFARGSRFRVTIIDFAGVVLGDSRLSIEEVRSIENQAKRPEIVEVSDRGIGISRRHSVDCHDINPT</sequence>
<evidence type="ECO:0008006" key="4">
    <source>
        <dbReference type="Google" id="ProtNLM"/>
    </source>
</evidence>
<evidence type="ECO:0000313" key="2">
    <source>
        <dbReference type="EMBL" id="BBO86427.1"/>
    </source>
</evidence>
<accession>A0A5K8A1Q6</accession>